<reference evidence="8 9" key="1">
    <citation type="submission" date="2023-10" db="EMBL/GenBank/DDBJ databases">
        <title>A novel Glycoside Hydrolase 43-Like Enzyme from Clostrdium boliviensis is an Endo-xylanase, and a Candidate for Xylooligosaccharides Production from Different Xylan Substrates.</title>
        <authorList>
            <person name="Alvarez M.T."/>
            <person name="Rocabado-Villegas L.R."/>
            <person name="Salas-Veizaga D.M."/>
            <person name="Linares-Pasten J.A."/>
            <person name="Gudmundsdottir E.E."/>
            <person name="Hreggvidsson G.O."/>
            <person name="Adlercreutz P."/>
            <person name="Nordberg Karlsson E."/>
        </authorList>
    </citation>
    <scope>NUCLEOTIDE SEQUENCE [LARGE SCALE GENOMIC DNA]</scope>
    <source>
        <strain evidence="8 9">E-1</strain>
    </source>
</reference>
<evidence type="ECO:0000256" key="1">
    <source>
        <dbReference type="ARBA" id="ARBA00004651"/>
    </source>
</evidence>
<dbReference type="InterPro" id="IPR020846">
    <property type="entry name" value="MFS_dom"/>
</dbReference>
<evidence type="ECO:0000256" key="5">
    <source>
        <dbReference type="ARBA" id="ARBA00023136"/>
    </source>
</evidence>
<feature type="transmembrane region" description="Helical" evidence="6">
    <location>
        <begin position="20"/>
        <end position="43"/>
    </location>
</feature>
<keyword evidence="3 6" id="KW-0812">Transmembrane</keyword>
<dbReference type="EMBL" id="JAWONS010000109">
    <property type="protein sequence ID" value="MDW2797213.1"/>
    <property type="molecule type" value="Genomic_DNA"/>
</dbReference>
<comment type="caution">
    <text evidence="8">The sequence shown here is derived from an EMBL/GenBank/DDBJ whole genome shotgun (WGS) entry which is preliminary data.</text>
</comment>
<organism evidence="8 9">
    <name type="scientific">Clostridium boliviensis</name>
    <dbReference type="NCBI Taxonomy" id="318465"/>
    <lineage>
        <taxon>Bacteria</taxon>
        <taxon>Bacillati</taxon>
        <taxon>Bacillota</taxon>
        <taxon>Clostridia</taxon>
        <taxon>Eubacteriales</taxon>
        <taxon>Clostridiaceae</taxon>
        <taxon>Clostridium</taxon>
    </lineage>
</organism>
<dbReference type="InterPro" id="IPR036259">
    <property type="entry name" value="MFS_trans_sf"/>
</dbReference>
<feature type="transmembrane region" description="Helical" evidence="6">
    <location>
        <begin position="274"/>
        <end position="293"/>
    </location>
</feature>
<dbReference type="PROSITE" id="PS50850">
    <property type="entry name" value="MFS"/>
    <property type="match status" value="1"/>
</dbReference>
<dbReference type="InterPro" id="IPR050327">
    <property type="entry name" value="Proton-linked_MCT"/>
</dbReference>
<keyword evidence="9" id="KW-1185">Reference proteome</keyword>
<keyword evidence="4 6" id="KW-1133">Transmembrane helix</keyword>
<accession>A0ABU4GHY0</accession>
<evidence type="ECO:0000313" key="8">
    <source>
        <dbReference type="EMBL" id="MDW2797213.1"/>
    </source>
</evidence>
<dbReference type="InterPro" id="IPR011701">
    <property type="entry name" value="MFS"/>
</dbReference>
<feature type="transmembrane region" description="Helical" evidence="6">
    <location>
        <begin position="86"/>
        <end position="104"/>
    </location>
</feature>
<protein>
    <submittedName>
        <fullName evidence="8">MFS transporter</fullName>
    </submittedName>
</protein>
<feature type="domain" description="Major facilitator superfamily (MFS) profile" evidence="7">
    <location>
        <begin position="20"/>
        <end position="418"/>
    </location>
</feature>
<dbReference type="Proteomes" id="UP001276854">
    <property type="component" value="Unassembled WGS sequence"/>
</dbReference>
<dbReference type="SUPFAM" id="SSF103473">
    <property type="entry name" value="MFS general substrate transporter"/>
    <property type="match status" value="1"/>
</dbReference>
<keyword evidence="2" id="KW-0813">Transport</keyword>
<feature type="transmembrane region" description="Helical" evidence="6">
    <location>
        <begin position="392"/>
        <end position="412"/>
    </location>
</feature>
<dbReference type="RefSeq" id="WP_318063470.1">
    <property type="nucleotide sequence ID" value="NZ_JAWONS010000109.1"/>
</dbReference>
<evidence type="ECO:0000313" key="9">
    <source>
        <dbReference type="Proteomes" id="UP001276854"/>
    </source>
</evidence>
<dbReference type="Pfam" id="PF07690">
    <property type="entry name" value="MFS_1"/>
    <property type="match status" value="1"/>
</dbReference>
<evidence type="ECO:0000259" key="7">
    <source>
        <dbReference type="PROSITE" id="PS50850"/>
    </source>
</evidence>
<gene>
    <name evidence="8" type="ORF">RZO55_06440</name>
</gene>
<comment type="subcellular location">
    <subcellularLocation>
        <location evidence="1">Cell membrane</location>
        <topology evidence="1">Multi-pass membrane protein</topology>
    </subcellularLocation>
</comment>
<dbReference type="Gene3D" id="1.20.1250.20">
    <property type="entry name" value="MFS general substrate transporter like domains"/>
    <property type="match status" value="1"/>
</dbReference>
<dbReference type="PANTHER" id="PTHR11360">
    <property type="entry name" value="MONOCARBOXYLATE TRANSPORTER"/>
    <property type="match status" value="1"/>
</dbReference>
<evidence type="ECO:0000256" key="2">
    <source>
        <dbReference type="ARBA" id="ARBA00022448"/>
    </source>
</evidence>
<feature type="transmembrane region" description="Helical" evidence="6">
    <location>
        <begin position="55"/>
        <end position="74"/>
    </location>
</feature>
<sequence>MKLSPKSLYSNNKFNYGWMIVFVAALSYFFSAPGQTFFISGFIDIYVKELKWDRTIVSSLYSIATLFSGLFIFSVGQIADRIGTKITMIAVGILLGLVCIWNSFNFSLFSLFIGFAFSRFLGQGSMTLLPSLVLPKWFIKKRAMSFSIMSIGGVIASTLIPIINASLFKIISWREVWRIWGFLVWIIFVPITYFYLFNRPEEIGLLPDNEKRADEHLRSIKFSDKEEYFTPKEAMKTFAFWGMLYCQIILPLITTGLTFHLISIMESKNMTSGNAAMILSFFSMVSFPVTLISGKFMDGVKQHHVAAVISMIELAALLVLFFTDSLPMAIVFAVLHGTATGLQSINNGVVWSNYFGTLYLGSIRGISMVGNVISSAVGPLPFGILFMKFGNYNAVLLLMMVLPVIGFLIALFSKKPNAPKRYSVV</sequence>
<feature type="transmembrane region" description="Helical" evidence="6">
    <location>
        <begin position="146"/>
        <end position="171"/>
    </location>
</feature>
<evidence type="ECO:0000256" key="4">
    <source>
        <dbReference type="ARBA" id="ARBA00022989"/>
    </source>
</evidence>
<proteinExistence type="predicted"/>
<dbReference type="PANTHER" id="PTHR11360:SF308">
    <property type="entry name" value="BLL3089 PROTEIN"/>
    <property type="match status" value="1"/>
</dbReference>
<name>A0ABU4GHY0_9CLOT</name>
<evidence type="ECO:0000256" key="3">
    <source>
        <dbReference type="ARBA" id="ARBA00022692"/>
    </source>
</evidence>
<evidence type="ECO:0000256" key="6">
    <source>
        <dbReference type="SAM" id="Phobius"/>
    </source>
</evidence>
<feature type="transmembrane region" description="Helical" evidence="6">
    <location>
        <begin position="177"/>
        <end position="196"/>
    </location>
</feature>
<feature type="transmembrane region" description="Helical" evidence="6">
    <location>
        <begin position="238"/>
        <end position="262"/>
    </location>
</feature>
<keyword evidence="5 6" id="KW-0472">Membrane</keyword>